<dbReference type="Pfam" id="PF01451">
    <property type="entry name" value="LMWPc"/>
    <property type="match status" value="1"/>
</dbReference>
<evidence type="ECO:0000256" key="6">
    <source>
        <dbReference type="PIRSR" id="PIRSR617867-1"/>
    </source>
</evidence>
<accession>A0A9N9SAX8</accession>
<evidence type="ECO:0000256" key="4">
    <source>
        <dbReference type="ARBA" id="ARBA00022801"/>
    </source>
</evidence>
<dbReference type="AlphaFoldDB" id="A0A9N9SAX8"/>
<evidence type="ECO:0000256" key="3">
    <source>
        <dbReference type="ARBA" id="ARBA00022490"/>
    </source>
</evidence>
<dbReference type="EC" id="3.1.3.48" evidence="7"/>
<dbReference type="InterPro" id="IPR017867">
    <property type="entry name" value="Tyr_phospatase_low_mol_wt"/>
</dbReference>
<keyword evidence="4 7" id="KW-0378">Hydrolase</keyword>
<gene>
    <name evidence="9" type="ORF">PHAECO_LOCUS2192</name>
</gene>
<evidence type="ECO:0000313" key="10">
    <source>
        <dbReference type="Proteomes" id="UP001153737"/>
    </source>
</evidence>
<comment type="function">
    <text evidence="7">Acts on tyrosine phosphorylated proteins, low-MW aryl phosphates and natural and synthetic acyl phosphates.</text>
</comment>
<keyword evidence="10" id="KW-1185">Reference proteome</keyword>
<feature type="active site" description="Nucleophile" evidence="6">
    <location>
        <position position="12"/>
    </location>
</feature>
<dbReference type="GO" id="GO:0004726">
    <property type="term" value="F:non-membrane spanning protein tyrosine phosphatase activity"/>
    <property type="evidence" value="ECO:0007669"/>
    <property type="project" value="InterPro"/>
</dbReference>
<dbReference type="PRINTS" id="PR00719">
    <property type="entry name" value="LMWPTPASE"/>
</dbReference>
<reference evidence="9" key="2">
    <citation type="submission" date="2022-10" db="EMBL/GenBank/DDBJ databases">
        <authorList>
            <consortium name="ENA_rothamsted_submissions"/>
            <consortium name="culmorum"/>
            <person name="King R."/>
        </authorList>
    </citation>
    <scope>NUCLEOTIDE SEQUENCE</scope>
</reference>
<dbReference type="CDD" id="cd16343">
    <property type="entry name" value="LMWPTP"/>
    <property type="match status" value="1"/>
</dbReference>
<evidence type="ECO:0000256" key="2">
    <source>
        <dbReference type="ARBA" id="ARBA00011063"/>
    </source>
</evidence>
<evidence type="ECO:0000256" key="5">
    <source>
        <dbReference type="ARBA" id="ARBA00022912"/>
    </source>
</evidence>
<dbReference type="SUPFAM" id="SSF52788">
    <property type="entry name" value="Phosphotyrosine protein phosphatases I"/>
    <property type="match status" value="1"/>
</dbReference>
<dbReference type="GO" id="GO:0005737">
    <property type="term" value="C:cytoplasm"/>
    <property type="evidence" value="ECO:0007669"/>
    <property type="project" value="UniProtKB-SubCell"/>
</dbReference>
<dbReference type="FunFam" id="3.40.50.2300:FF:000105">
    <property type="entry name" value="Low molecular weight phosphotyrosine protein"/>
    <property type="match status" value="1"/>
</dbReference>
<comment type="subcellular location">
    <subcellularLocation>
        <location evidence="1 7">Cytoplasm</location>
    </subcellularLocation>
</comment>
<feature type="domain" description="Phosphotyrosine protein phosphatase I" evidence="8">
    <location>
        <begin position="6"/>
        <end position="154"/>
    </location>
</feature>
<organism evidence="9 10">
    <name type="scientific">Phaedon cochleariae</name>
    <name type="common">Mustard beetle</name>
    <dbReference type="NCBI Taxonomy" id="80249"/>
    <lineage>
        <taxon>Eukaryota</taxon>
        <taxon>Metazoa</taxon>
        <taxon>Ecdysozoa</taxon>
        <taxon>Arthropoda</taxon>
        <taxon>Hexapoda</taxon>
        <taxon>Insecta</taxon>
        <taxon>Pterygota</taxon>
        <taxon>Neoptera</taxon>
        <taxon>Endopterygota</taxon>
        <taxon>Coleoptera</taxon>
        <taxon>Polyphaga</taxon>
        <taxon>Cucujiformia</taxon>
        <taxon>Chrysomeloidea</taxon>
        <taxon>Chrysomelidae</taxon>
        <taxon>Chrysomelinae</taxon>
        <taxon>Chrysomelini</taxon>
        <taxon>Phaedon</taxon>
    </lineage>
</organism>
<sequence length="155" mass="17811">MKNMVQEILFVCLGNICRSPIAHAVFQHIVKEKGIADQWVIDSAAVSGRHNGSPPNSRARQVLESHNMQCKRRARQIKDEDFNRFDYIFGMDEHNISSLKDQAPRDCKAKILLLGDFDPEGDRIIQDPYFENGTEGFEKCYQQCMRSCTAFLEQL</sequence>
<dbReference type="SMART" id="SM00226">
    <property type="entry name" value="LMWPc"/>
    <property type="match status" value="1"/>
</dbReference>
<dbReference type="EMBL" id="OU896717">
    <property type="protein sequence ID" value="CAG9815016.1"/>
    <property type="molecule type" value="Genomic_DNA"/>
</dbReference>
<dbReference type="Proteomes" id="UP001153737">
    <property type="component" value="Chromosome 11"/>
</dbReference>
<comment type="similarity">
    <text evidence="2 7">Belongs to the low molecular weight phosphotyrosine protein phosphatase family.</text>
</comment>
<dbReference type="PRINTS" id="PR00720">
    <property type="entry name" value="MAMMALPTPASE"/>
</dbReference>
<dbReference type="PANTHER" id="PTHR11717:SF7">
    <property type="entry name" value="LOW MOLECULAR WEIGHT PHOSPHOTYROSINE PROTEIN PHOSPHATASE"/>
    <property type="match status" value="1"/>
</dbReference>
<dbReference type="PANTHER" id="PTHR11717">
    <property type="entry name" value="LOW MOLECULAR WEIGHT PROTEIN TYROSINE PHOSPHATASE"/>
    <property type="match status" value="1"/>
</dbReference>
<dbReference type="EC" id="3.1.3.2" evidence="7"/>
<evidence type="ECO:0000259" key="8">
    <source>
        <dbReference type="SMART" id="SM00226"/>
    </source>
</evidence>
<keyword evidence="5 7" id="KW-0904">Protein phosphatase</keyword>
<evidence type="ECO:0000256" key="1">
    <source>
        <dbReference type="ARBA" id="ARBA00004496"/>
    </source>
</evidence>
<feature type="active site" description="Proton donor" evidence="6">
    <location>
        <position position="127"/>
    </location>
</feature>
<keyword evidence="3 7" id="KW-0963">Cytoplasm</keyword>
<dbReference type="OrthoDB" id="3388at2759"/>
<comment type="catalytic activity">
    <reaction evidence="7">
        <text>O-phospho-L-tyrosyl-[protein] + H2O = L-tyrosyl-[protein] + phosphate</text>
        <dbReference type="Rhea" id="RHEA:10684"/>
        <dbReference type="Rhea" id="RHEA-COMP:10136"/>
        <dbReference type="Rhea" id="RHEA-COMP:20101"/>
        <dbReference type="ChEBI" id="CHEBI:15377"/>
        <dbReference type="ChEBI" id="CHEBI:43474"/>
        <dbReference type="ChEBI" id="CHEBI:46858"/>
        <dbReference type="ChEBI" id="CHEBI:61978"/>
        <dbReference type="EC" id="3.1.3.48"/>
    </reaction>
</comment>
<proteinExistence type="inferred from homology"/>
<dbReference type="InterPro" id="IPR050438">
    <property type="entry name" value="LMW_PTPase"/>
</dbReference>
<evidence type="ECO:0000256" key="7">
    <source>
        <dbReference type="RuleBase" id="RU368115"/>
    </source>
</evidence>
<dbReference type="InterPro" id="IPR036196">
    <property type="entry name" value="Ptyr_pPase_sf"/>
</dbReference>
<feature type="active site" evidence="6">
    <location>
        <position position="18"/>
    </location>
</feature>
<evidence type="ECO:0000313" key="9">
    <source>
        <dbReference type="EMBL" id="CAG9815016.1"/>
    </source>
</evidence>
<dbReference type="GO" id="GO:0003993">
    <property type="term" value="F:acid phosphatase activity"/>
    <property type="evidence" value="ECO:0007669"/>
    <property type="project" value="UniProtKB-UniRule"/>
</dbReference>
<comment type="catalytic activity">
    <reaction evidence="7">
        <text>a phosphate monoester + H2O = an alcohol + phosphate</text>
        <dbReference type="Rhea" id="RHEA:15017"/>
        <dbReference type="ChEBI" id="CHEBI:15377"/>
        <dbReference type="ChEBI" id="CHEBI:30879"/>
        <dbReference type="ChEBI" id="CHEBI:43474"/>
        <dbReference type="ChEBI" id="CHEBI:67140"/>
        <dbReference type="EC" id="3.1.3.2"/>
    </reaction>
</comment>
<dbReference type="InterPro" id="IPR002115">
    <property type="entry name" value="Tyr_Pase_low_mol_wt_mml"/>
</dbReference>
<protein>
    <recommendedName>
        <fullName evidence="7">Low molecular weight phosphotyrosine protein phosphatase</fullName>
        <shortName evidence="7">LMW-PTP</shortName>
        <shortName evidence="7">LMW-PTPase</shortName>
        <ecNumber evidence="7">3.1.3.2</ecNumber>
        <ecNumber evidence="7">3.1.3.48</ecNumber>
    </recommendedName>
    <alternativeName>
        <fullName evidence="7">Low molecular weight cytosolic acid phosphatase</fullName>
    </alternativeName>
</protein>
<dbReference type="Gene3D" id="3.40.50.2300">
    <property type="match status" value="1"/>
</dbReference>
<reference evidence="9" key="1">
    <citation type="submission" date="2022-01" db="EMBL/GenBank/DDBJ databases">
        <authorList>
            <person name="King R."/>
        </authorList>
    </citation>
    <scope>NUCLEOTIDE SEQUENCE</scope>
</reference>
<name>A0A9N9SAX8_PHACE</name>
<dbReference type="InterPro" id="IPR023485">
    <property type="entry name" value="Ptyr_pPase"/>
</dbReference>